<evidence type="ECO:0000256" key="1">
    <source>
        <dbReference type="SAM" id="MobiDB-lite"/>
    </source>
</evidence>
<evidence type="ECO:0008006" key="5">
    <source>
        <dbReference type="Google" id="ProtNLM"/>
    </source>
</evidence>
<evidence type="ECO:0000313" key="3">
    <source>
        <dbReference type="EMBL" id="TGO90183.1"/>
    </source>
</evidence>
<feature type="chain" id="PRO_5021285922" description="Ig-like domain-containing protein" evidence="2">
    <location>
        <begin position="19"/>
        <end position="670"/>
    </location>
</feature>
<reference evidence="3 4" key="1">
    <citation type="submission" date="2017-12" db="EMBL/GenBank/DDBJ databases">
        <title>Comparative genomics of Botrytis spp.</title>
        <authorList>
            <person name="Valero-Jimenez C.A."/>
            <person name="Tapia P."/>
            <person name="Veloso J."/>
            <person name="Silva-Moreno E."/>
            <person name="Staats M."/>
            <person name="Valdes J.H."/>
            <person name="Van Kan J.A.L."/>
        </authorList>
    </citation>
    <scope>NUCLEOTIDE SEQUENCE [LARGE SCALE GENOMIC DNA]</scope>
    <source>
        <strain evidence="3 4">MUCL3349</strain>
    </source>
</reference>
<dbReference type="AlphaFoldDB" id="A0A4Z1L0M7"/>
<accession>A0A4Z1L0M7</accession>
<feature type="region of interest" description="Disordered" evidence="1">
    <location>
        <begin position="415"/>
        <end position="446"/>
    </location>
</feature>
<sequence length="670" mass="66673">MKLLLSIPLFVSALVVEATSGGGPVNNQVHDEARAISNGGVDLPGTSLVTVNNVVVASTLASAFGDSSASATIKVSAAASSLSDNFPPVSPGHTNVRSSTYESTTIVLSTITVTPKQSVDVAPVTQASTSPSAIDSQDAALVSPADSGAAITSQPSQATSDITQPLVLVTSSLEAEPSSSAAAVAPLSSTIQSSAVQTSIVESSAVPTLTTESALDDQYTFSSPLTGSSAAISTAVLSLPSQSLTIQPTPLQSSAAQTLSESSISQVSNALSLPTIGTSDAPLLNSTASTVQSLNKSVTYPNYTIVSASSASSSSSPAASAIVGTPLSNSASIPTINPPYNNVSSTVISAIVGTPPSVSINNYSSTPASDNIGTTSTSTTSTTTITSTTTRTGTITKTITKPSADITSQSIIGKFPDTDGPSPAAPTTETFTSGGRTWTTTETGPPSTITASLMLNPSYAASRNGGVVASNGAAPSSGACTCPSQVTITVTETPFIVTGGTLTATGTILASSANSPQESSNSSSQTAYYPPAQASWTTHSVPGFIGVTIPSGGMSYPPEGSATYSPSTAATNSPSFSHTHPYMSIEPIPNLSAFSNYSTTSATSLLGTVVGTGVGTVVTPNYASTTKPSVGLPPAATVTPTIYTGNADVNVAGTESVALVVGFVALVLLF</sequence>
<proteinExistence type="predicted"/>
<dbReference type="EMBL" id="PQXO01000075">
    <property type="protein sequence ID" value="TGO90183.1"/>
    <property type="molecule type" value="Genomic_DNA"/>
</dbReference>
<dbReference type="STRING" id="87229.A0A4Z1L0M7"/>
<feature type="compositionally biased region" description="Low complexity" evidence="1">
    <location>
        <begin position="426"/>
        <end position="446"/>
    </location>
</feature>
<protein>
    <recommendedName>
        <fullName evidence="5">Ig-like domain-containing protein</fullName>
    </recommendedName>
</protein>
<feature type="signal peptide" evidence="2">
    <location>
        <begin position="1"/>
        <end position="18"/>
    </location>
</feature>
<keyword evidence="4" id="KW-1185">Reference proteome</keyword>
<dbReference type="Proteomes" id="UP000297280">
    <property type="component" value="Unassembled WGS sequence"/>
</dbReference>
<gene>
    <name evidence="3" type="ORF">BPOR_0075g00130</name>
</gene>
<organism evidence="3 4">
    <name type="scientific">Botrytis porri</name>
    <dbReference type="NCBI Taxonomy" id="87229"/>
    <lineage>
        <taxon>Eukaryota</taxon>
        <taxon>Fungi</taxon>
        <taxon>Dikarya</taxon>
        <taxon>Ascomycota</taxon>
        <taxon>Pezizomycotina</taxon>
        <taxon>Leotiomycetes</taxon>
        <taxon>Helotiales</taxon>
        <taxon>Sclerotiniaceae</taxon>
        <taxon>Botrytis</taxon>
    </lineage>
</organism>
<keyword evidence="2" id="KW-0732">Signal</keyword>
<name>A0A4Z1L0M7_9HELO</name>
<evidence type="ECO:0000256" key="2">
    <source>
        <dbReference type="SAM" id="SignalP"/>
    </source>
</evidence>
<evidence type="ECO:0000313" key="4">
    <source>
        <dbReference type="Proteomes" id="UP000297280"/>
    </source>
</evidence>
<comment type="caution">
    <text evidence="3">The sequence shown here is derived from an EMBL/GenBank/DDBJ whole genome shotgun (WGS) entry which is preliminary data.</text>
</comment>